<dbReference type="STRING" id="991.IW20_18520"/>
<gene>
    <name evidence="2" type="ORF">B0A62_23375</name>
    <name evidence="1" type="ORF">IW20_18520</name>
</gene>
<name>A0A086A7B8_FLAHY</name>
<sequence length="120" mass="13603">MKYLVLMISFFVLTSCYNDVQNVQIHGTIIDSLSKKPVEKVKISIVCWSYSKTPDGSYTSQDSVIVTTNKDGLYKSNFEKGAFVEIKAYKDGYKTGFKSEEIRDNEVIINLDLKNQGNNL</sequence>
<accession>A0A086A7B8</accession>
<evidence type="ECO:0000313" key="4">
    <source>
        <dbReference type="Proteomes" id="UP000198424"/>
    </source>
</evidence>
<evidence type="ECO:0000313" key="1">
    <source>
        <dbReference type="EMBL" id="KFF12582.1"/>
    </source>
</evidence>
<dbReference type="SUPFAM" id="SSF49464">
    <property type="entry name" value="Carboxypeptidase regulatory domain-like"/>
    <property type="match status" value="1"/>
</dbReference>
<dbReference type="InterPro" id="IPR008969">
    <property type="entry name" value="CarboxyPept-like_regulatory"/>
</dbReference>
<protein>
    <recommendedName>
        <fullName evidence="5">Lipoprotein</fullName>
    </recommendedName>
</protein>
<dbReference type="Proteomes" id="UP000028712">
    <property type="component" value="Unassembled WGS sequence"/>
</dbReference>
<dbReference type="Proteomes" id="UP000198424">
    <property type="component" value="Unassembled WGS sequence"/>
</dbReference>
<dbReference type="eggNOG" id="ENOG502ZY87">
    <property type="taxonomic scope" value="Bacteria"/>
</dbReference>
<dbReference type="PROSITE" id="PS51257">
    <property type="entry name" value="PROKAR_LIPOPROTEIN"/>
    <property type="match status" value="1"/>
</dbReference>
<organism evidence="1 3">
    <name type="scientific">Flavobacterium hydatis</name>
    <name type="common">Cytophaga aquatilis</name>
    <dbReference type="NCBI Taxonomy" id="991"/>
    <lineage>
        <taxon>Bacteria</taxon>
        <taxon>Pseudomonadati</taxon>
        <taxon>Bacteroidota</taxon>
        <taxon>Flavobacteriia</taxon>
        <taxon>Flavobacteriales</taxon>
        <taxon>Flavobacteriaceae</taxon>
        <taxon>Flavobacterium</taxon>
    </lineage>
</organism>
<dbReference type="OrthoDB" id="1367250at2"/>
<proteinExistence type="predicted"/>
<dbReference type="Gene3D" id="2.60.40.1120">
    <property type="entry name" value="Carboxypeptidase-like, regulatory domain"/>
    <property type="match status" value="1"/>
</dbReference>
<reference evidence="2 4" key="2">
    <citation type="submission" date="2016-11" db="EMBL/GenBank/DDBJ databases">
        <title>Whole genomes of Flavobacteriaceae.</title>
        <authorList>
            <person name="Stine C."/>
            <person name="Li C."/>
            <person name="Tadesse D."/>
        </authorList>
    </citation>
    <scope>NUCLEOTIDE SEQUENCE [LARGE SCALE GENOMIC DNA]</scope>
    <source>
        <strain evidence="2 4">ATCC 29551</strain>
    </source>
</reference>
<reference evidence="1 3" key="1">
    <citation type="submission" date="2014-07" db="EMBL/GenBank/DDBJ databases">
        <title>Genome of Flavobacterium hydatis DSM 2063.</title>
        <authorList>
            <person name="Pipes S.E."/>
            <person name="Stropko S.J."/>
            <person name="Newman J.D."/>
        </authorList>
    </citation>
    <scope>NUCLEOTIDE SEQUENCE [LARGE SCALE GENOMIC DNA]</scope>
    <source>
        <strain evidence="1 3">DSM 2063</strain>
    </source>
</reference>
<dbReference type="EMBL" id="MUGY01000043">
    <property type="protein sequence ID" value="OXA86813.1"/>
    <property type="molecule type" value="Genomic_DNA"/>
</dbReference>
<evidence type="ECO:0000313" key="3">
    <source>
        <dbReference type="Proteomes" id="UP000028712"/>
    </source>
</evidence>
<dbReference type="AlphaFoldDB" id="A0A086A7B8"/>
<dbReference type="EMBL" id="JPRM01000031">
    <property type="protein sequence ID" value="KFF12582.1"/>
    <property type="molecule type" value="Genomic_DNA"/>
</dbReference>
<comment type="caution">
    <text evidence="1">The sequence shown here is derived from an EMBL/GenBank/DDBJ whole genome shotgun (WGS) entry which is preliminary data.</text>
</comment>
<keyword evidence="4" id="KW-1185">Reference proteome</keyword>
<evidence type="ECO:0000313" key="2">
    <source>
        <dbReference type="EMBL" id="OXA86813.1"/>
    </source>
</evidence>
<dbReference type="RefSeq" id="WP_035625562.1">
    <property type="nucleotide sequence ID" value="NZ_JBEWQG010000034.1"/>
</dbReference>
<evidence type="ECO:0008006" key="5">
    <source>
        <dbReference type="Google" id="ProtNLM"/>
    </source>
</evidence>